<comment type="caution">
    <text evidence="1">The sequence shown here is derived from an EMBL/GenBank/DDBJ whole genome shotgun (WGS) entry which is preliminary data.</text>
</comment>
<dbReference type="SUPFAM" id="SSF56235">
    <property type="entry name" value="N-terminal nucleophile aminohydrolases (Ntn hydrolases)"/>
    <property type="match status" value="1"/>
</dbReference>
<organism evidence="1 2">
    <name type="scientific">Hwanghaeella grinnelliae</name>
    <dbReference type="NCBI Taxonomy" id="2500179"/>
    <lineage>
        <taxon>Bacteria</taxon>
        <taxon>Pseudomonadati</taxon>
        <taxon>Pseudomonadota</taxon>
        <taxon>Alphaproteobacteria</taxon>
        <taxon>Rhodospirillales</taxon>
        <taxon>Rhodospirillaceae</taxon>
        <taxon>Hwanghaeella</taxon>
    </lineage>
</organism>
<dbReference type="OrthoDB" id="9786336at2"/>
<accession>A0A3S2Z8W2</accession>
<protein>
    <submittedName>
        <fullName evidence="1">Peptidase</fullName>
    </submittedName>
</protein>
<evidence type="ECO:0000313" key="2">
    <source>
        <dbReference type="Proteomes" id="UP000287447"/>
    </source>
</evidence>
<dbReference type="InterPro" id="IPR029055">
    <property type="entry name" value="Ntn_hydrolases_N"/>
</dbReference>
<dbReference type="GO" id="GO:0051603">
    <property type="term" value="P:proteolysis involved in protein catabolic process"/>
    <property type="evidence" value="ECO:0007669"/>
    <property type="project" value="InterPro"/>
</dbReference>
<dbReference type="PIRSF" id="PIRSF009120">
    <property type="entry name" value="UCP009120_prtse"/>
    <property type="match status" value="1"/>
</dbReference>
<evidence type="ECO:0000313" key="1">
    <source>
        <dbReference type="EMBL" id="RVU36402.1"/>
    </source>
</evidence>
<keyword evidence="2" id="KW-1185">Reference proteome</keyword>
<dbReference type="EMBL" id="SADE01000002">
    <property type="protein sequence ID" value="RVU36402.1"/>
    <property type="molecule type" value="Genomic_DNA"/>
</dbReference>
<dbReference type="GO" id="GO:0005839">
    <property type="term" value="C:proteasome core complex"/>
    <property type="evidence" value="ECO:0007669"/>
    <property type="project" value="InterPro"/>
</dbReference>
<dbReference type="Gene3D" id="3.60.20.10">
    <property type="entry name" value="Glutamine Phosphoribosylpyrophosphate, subunit 1, domain 1"/>
    <property type="match status" value="1"/>
</dbReference>
<dbReference type="InterPro" id="IPR016545">
    <property type="entry name" value="UCP009120_prtse"/>
</dbReference>
<dbReference type="InterPro" id="IPR001353">
    <property type="entry name" value="Proteasome_sua/b"/>
</dbReference>
<name>A0A3S2Z8W2_9PROT</name>
<dbReference type="Pfam" id="PF00227">
    <property type="entry name" value="Proteasome"/>
    <property type="match status" value="1"/>
</dbReference>
<dbReference type="Proteomes" id="UP000287447">
    <property type="component" value="Unassembled WGS sequence"/>
</dbReference>
<reference evidence="2" key="1">
    <citation type="submission" date="2019-01" db="EMBL/GenBank/DDBJ databases">
        <title>Gri0909 isolated from a small marine red alga.</title>
        <authorList>
            <person name="Kim J."/>
            <person name="Jeong S.E."/>
            <person name="Jeon C.O."/>
        </authorList>
    </citation>
    <scope>NUCLEOTIDE SEQUENCE [LARGE SCALE GENOMIC DNA]</scope>
    <source>
        <strain evidence="2">Gri0909</strain>
    </source>
</reference>
<dbReference type="RefSeq" id="WP_127765878.1">
    <property type="nucleotide sequence ID" value="NZ_SADE01000002.1"/>
</dbReference>
<dbReference type="AlphaFoldDB" id="A0A3S2Z8W2"/>
<sequence length="243" mass="26300">MTYCLGILLPEGLVLASDSRTNAGVDQIAIVRKLATFKESGDRMIALLSAGNLATTQAVVTLLRQAIGNGPERDLMAAKTLFDAATIVSDTYRSVLARDQEAVRPYGDATGSFLIGGQIKGERQRLFQMYPAGNFVEATPRTQFLQIGEAKYGKPILDRALDFDSSIGHSAKLALLSFDATIRSNLSVAPPIDLLCYKKDSFSTDGLRKYSGNDQAWESIREAYSAGLMNVLDNIPNPETGVD</sequence>
<gene>
    <name evidence="1" type="ORF">EOI86_14445</name>
</gene>
<proteinExistence type="predicted"/>